<evidence type="ECO:0000256" key="2">
    <source>
        <dbReference type="ARBA" id="ARBA00006966"/>
    </source>
</evidence>
<dbReference type="RefSeq" id="WP_038047215.1">
    <property type="nucleotide sequence ID" value="NZ_JMFG01000006.1"/>
</dbReference>
<dbReference type="GO" id="GO:0005829">
    <property type="term" value="C:cytosol"/>
    <property type="evidence" value="ECO:0007669"/>
    <property type="project" value="TreeGrafter"/>
</dbReference>
<keyword evidence="4" id="KW-0456">Lyase</keyword>
<evidence type="ECO:0000256" key="1">
    <source>
        <dbReference type="ARBA" id="ARBA00001933"/>
    </source>
</evidence>
<dbReference type="InterPro" id="IPR015421">
    <property type="entry name" value="PyrdxlP-dep_Trfase_major"/>
</dbReference>
<dbReference type="Gene3D" id="3.40.640.10">
    <property type="entry name" value="Type I PLP-dependent aspartate aminotransferase-like (Major domain)"/>
    <property type="match status" value="1"/>
</dbReference>
<comment type="cofactor">
    <cofactor evidence="1">
        <name>pyridoxal 5'-phosphate</name>
        <dbReference type="ChEBI" id="CHEBI:597326"/>
    </cofactor>
</comment>
<dbReference type="GO" id="GO:0008732">
    <property type="term" value="F:L-allo-threonine aldolase activity"/>
    <property type="evidence" value="ECO:0007669"/>
    <property type="project" value="TreeGrafter"/>
</dbReference>
<dbReference type="InterPro" id="IPR023603">
    <property type="entry name" value="Low_specificity_L-TA-like"/>
</dbReference>
<dbReference type="FunFam" id="3.40.640.10:FF:000030">
    <property type="entry name" value="Low-specificity L-threonine aldolase"/>
    <property type="match status" value="1"/>
</dbReference>
<dbReference type="Proteomes" id="UP000027284">
    <property type="component" value="Unassembled WGS sequence"/>
</dbReference>
<comment type="caution">
    <text evidence="7">The sequence shown here is derived from an EMBL/GenBank/DDBJ whole genome shotgun (WGS) entry which is preliminary data.</text>
</comment>
<evidence type="ECO:0000256" key="3">
    <source>
        <dbReference type="ARBA" id="ARBA00022898"/>
    </source>
</evidence>
<comment type="similarity">
    <text evidence="2">Belongs to the threonine aldolase family.</text>
</comment>
<accession>A0A062XPU3</accession>
<keyword evidence="8" id="KW-1185">Reference proteome</keyword>
<keyword evidence="3" id="KW-0663">Pyridoxal phosphate</keyword>
<dbReference type="STRING" id="1312852.EG19_10705"/>
<dbReference type="EMBL" id="JMFG01000006">
    <property type="protein sequence ID" value="KDA54622.1"/>
    <property type="molecule type" value="Genomic_DNA"/>
</dbReference>
<dbReference type="Gene3D" id="3.90.1150.10">
    <property type="entry name" value="Aspartate Aminotransferase, domain 1"/>
    <property type="match status" value="1"/>
</dbReference>
<dbReference type="CDD" id="cd06502">
    <property type="entry name" value="TA_like"/>
    <property type="match status" value="1"/>
</dbReference>
<evidence type="ECO:0000256" key="4">
    <source>
        <dbReference type="ARBA" id="ARBA00023239"/>
    </source>
</evidence>
<reference evidence="7 8" key="1">
    <citation type="submission" date="2014-04" db="EMBL/GenBank/DDBJ databases">
        <title>The Genome Sequence of Thermoanaerobaculum aquaticum MP-01, The First Cultivated Group 23 Acidobacterium.</title>
        <authorList>
            <person name="Stamps B.W."/>
            <person name="Losey N.A."/>
            <person name="Lawson P.A."/>
            <person name="Stevenson B.S."/>
        </authorList>
    </citation>
    <scope>NUCLEOTIDE SEQUENCE [LARGE SCALE GENOMIC DNA]</scope>
    <source>
        <strain evidence="7 8">MP-01</strain>
    </source>
</reference>
<dbReference type="OrthoDB" id="9774495at2"/>
<dbReference type="InterPro" id="IPR015422">
    <property type="entry name" value="PyrdxlP-dep_Trfase_small"/>
</dbReference>
<dbReference type="PANTHER" id="PTHR48097">
    <property type="entry name" value="L-THREONINE ALDOLASE-RELATED"/>
    <property type="match status" value="1"/>
</dbReference>
<dbReference type="NCBIfam" id="NF041359">
    <property type="entry name" value="GntG_guanitoxin"/>
    <property type="match status" value="1"/>
</dbReference>
<dbReference type="PANTHER" id="PTHR48097:SF9">
    <property type="entry name" value="L-THREONINE ALDOLASE"/>
    <property type="match status" value="1"/>
</dbReference>
<dbReference type="InterPro" id="IPR001597">
    <property type="entry name" value="ArAA_b-elim_lyase/Thr_aldolase"/>
</dbReference>
<feature type="modified residue" description="N6-(pyridoxal phosphate)lysine" evidence="5">
    <location>
        <position position="199"/>
    </location>
</feature>
<evidence type="ECO:0000256" key="5">
    <source>
        <dbReference type="PIRSR" id="PIRSR017617-1"/>
    </source>
</evidence>
<organism evidence="7 8">
    <name type="scientific">Thermoanaerobaculum aquaticum</name>
    <dbReference type="NCBI Taxonomy" id="1312852"/>
    <lineage>
        <taxon>Bacteria</taxon>
        <taxon>Pseudomonadati</taxon>
        <taxon>Acidobacteriota</taxon>
        <taxon>Thermoanaerobaculia</taxon>
        <taxon>Thermoanaerobaculales</taxon>
        <taxon>Thermoanaerobaculaceae</taxon>
        <taxon>Thermoanaerobaculum</taxon>
    </lineage>
</organism>
<dbReference type="GO" id="GO:0006567">
    <property type="term" value="P:L-threonine catabolic process"/>
    <property type="evidence" value="ECO:0007669"/>
    <property type="project" value="TreeGrafter"/>
</dbReference>
<dbReference type="Pfam" id="PF01212">
    <property type="entry name" value="Beta_elim_lyase"/>
    <property type="match status" value="1"/>
</dbReference>
<gene>
    <name evidence="7" type="ORF">EG19_10705</name>
</gene>
<evidence type="ECO:0000313" key="7">
    <source>
        <dbReference type="EMBL" id="KDA54622.1"/>
    </source>
</evidence>
<evidence type="ECO:0000313" key="8">
    <source>
        <dbReference type="Proteomes" id="UP000027284"/>
    </source>
</evidence>
<evidence type="ECO:0000259" key="6">
    <source>
        <dbReference type="Pfam" id="PF01212"/>
    </source>
</evidence>
<dbReference type="FunFam" id="3.90.1150.10:FF:000041">
    <property type="entry name" value="Low-specificity L-threonine aldolase"/>
    <property type="match status" value="1"/>
</dbReference>
<dbReference type="AlphaFoldDB" id="A0A062XPU3"/>
<name>A0A062XPU3_9BACT</name>
<dbReference type="SUPFAM" id="SSF53383">
    <property type="entry name" value="PLP-dependent transferases"/>
    <property type="match status" value="1"/>
</dbReference>
<dbReference type="InterPro" id="IPR015424">
    <property type="entry name" value="PyrdxlP-dep_Trfase"/>
</dbReference>
<proteinExistence type="inferred from homology"/>
<feature type="domain" description="Aromatic amino acid beta-eliminating lyase/threonine aldolase" evidence="6">
    <location>
        <begin position="3"/>
        <end position="286"/>
    </location>
</feature>
<protein>
    <submittedName>
        <fullName evidence="7">Threonine aldolase</fullName>
    </submittedName>
</protein>
<sequence length="350" mass="37699">MIDLRSDTVTKPTPEMRKAMAEAEVGDDVYGEDPTVKRLEELAAAKLEREAALFVPTGSMGNQIAVHLWTHPGSEVIIEARGHIVNFEMGAMAALSGALPRPITTTNGLLSPEQVEAAVNPKVSYRTPTRLLCLENTHNLWSGLPMPRELKDQLVAVAHKHGLKVHLDGARIFNAAMALGTTAAELARGCDSVMFCLSKGLAAPVGSMLVGDADFIAEARRVRKLFGGGMRQVGVLAAAGIVALTTMVERLVEDHRRAKRLAEGLAELPGVILDPERIQTNIVVFRLARPDLPGDETLPPNARFVAAMKEHGVLCGAFGKEEVRMVTHYHITDPDVEHTLAAARTVLGKA</sequence>
<dbReference type="GO" id="GO:0006545">
    <property type="term" value="P:glycine biosynthetic process"/>
    <property type="evidence" value="ECO:0007669"/>
    <property type="project" value="TreeGrafter"/>
</dbReference>
<dbReference type="PIRSF" id="PIRSF017617">
    <property type="entry name" value="Thr_aldolase"/>
    <property type="match status" value="1"/>
</dbReference>